<accession>A0A2T8IKZ1</accession>
<reference evidence="2" key="1">
    <citation type="submission" date="2018-04" db="EMBL/GenBank/DDBJ databases">
        <title>WGS assembly of Panicum hallii.</title>
        <authorList>
            <person name="Lovell J."/>
            <person name="Jenkins J."/>
            <person name="Lowry D."/>
            <person name="Mamidi S."/>
            <person name="Sreedasyam A."/>
            <person name="Weng X."/>
            <person name="Barry K."/>
            <person name="Bonette J."/>
            <person name="Campitelli B."/>
            <person name="Daum C."/>
            <person name="Gordon S."/>
            <person name="Gould B."/>
            <person name="Lipzen A."/>
            <person name="Macqueen A."/>
            <person name="Palacio-Mejia J."/>
            <person name="Plott C."/>
            <person name="Shakirov E."/>
            <person name="Shu S."/>
            <person name="Yoshinaga Y."/>
            <person name="Zane M."/>
            <person name="Rokhsar D."/>
            <person name="Grimwood J."/>
            <person name="Schmutz J."/>
            <person name="Juenger T."/>
        </authorList>
    </citation>
    <scope>NUCLEOTIDE SEQUENCE [LARGE SCALE GENOMIC DNA]</scope>
    <source>
        <strain evidence="2">FIL2</strain>
    </source>
</reference>
<sequence length="134" mass="14244">MATPLAGGALNLRDGHGRSSRPAPRPVAFTGRPASRRPAPPLPLAGGHHPRIRVRENWKRRGPAGLPSAPKESPHLRAALYKSAAARAPAALQLLPPGASRPGNLSVSVGEERVQYRPADKLILPSPVDEGEYR</sequence>
<name>A0A2T8IKZ1_9POAL</name>
<dbReference type="Proteomes" id="UP000243499">
    <property type="component" value="Chromosome 5"/>
</dbReference>
<protein>
    <submittedName>
        <fullName evidence="2">Uncharacterized protein</fullName>
    </submittedName>
</protein>
<proteinExistence type="predicted"/>
<dbReference type="AlphaFoldDB" id="A0A2T8IKZ1"/>
<dbReference type="EMBL" id="CM008050">
    <property type="protein sequence ID" value="PVH38344.1"/>
    <property type="molecule type" value="Genomic_DNA"/>
</dbReference>
<dbReference type="Gramene" id="PVH38344">
    <property type="protein sequence ID" value="PVH38344"/>
    <property type="gene ID" value="PAHAL_5G238700"/>
</dbReference>
<feature type="region of interest" description="Disordered" evidence="1">
    <location>
        <begin position="1"/>
        <end position="74"/>
    </location>
</feature>
<organism evidence="2">
    <name type="scientific">Panicum hallii</name>
    <dbReference type="NCBI Taxonomy" id="206008"/>
    <lineage>
        <taxon>Eukaryota</taxon>
        <taxon>Viridiplantae</taxon>
        <taxon>Streptophyta</taxon>
        <taxon>Embryophyta</taxon>
        <taxon>Tracheophyta</taxon>
        <taxon>Spermatophyta</taxon>
        <taxon>Magnoliopsida</taxon>
        <taxon>Liliopsida</taxon>
        <taxon>Poales</taxon>
        <taxon>Poaceae</taxon>
        <taxon>PACMAD clade</taxon>
        <taxon>Panicoideae</taxon>
        <taxon>Panicodae</taxon>
        <taxon>Paniceae</taxon>
        <taxon>Panicinae</taxon>
        <taxon>Panicum</taxon>
        <taxon>Panicum sect. Panicum</taxon>
    </lineage>
</organism>
<gene>
    <name evidence="2" type="ORF">PAHAL_5G238700</name>
</gene>
<evidence type="ECO:0000256" key="1">
    <source>
        <dbReference type="SAM" id="MobiDB-lite"/>
    </source>
</evidence>
<evidence type="ECO:0000313" key="2">
    <source>
        <dbReference type="EMBL" id="PVH38344.1"/>
    </source>
</evidence>